<evidence type="ECO:0000256" key="1">
    <source>
        <dbReference type="ARBA" id="ARBA00004442"/>
    </source>
</evidence>
<keyword evidence="6" id="KW-0732">Signal</keyword>
<proteinExistence type="predicted"/>
<dbReference type="PANTHER" id="PTHR30026">
    <property type="entry name" value="OUTER MEMBRANE PROTEIN TOLC"/>
    <property type="match status" value="1"/>
</dbReference>
<organism evidence="7 8">
    <name type="scientific">Anaerosolibacter carboniphilus</name>
    <dbReference type="NCBI Taxonomy" id="1417629"/>
    <lineage>
        <taxon>Bacteria</taxon>
        <taxon>Bacillati</taxon>
        <taxon>Bacillota</taxon>
        <taxon>Clostridia</taxon>
        <taxon>Peptostreptococcales</taxon>
        <taxon>Thermotaleaceae</taxon>
        <taxon>Anaerosolibacter</taxon>
    </lineage>
</organism>
<dbReference type="Proteomes" id="UP000579281">
    <property type="component" value="Unassembled WGS sequence"/>
</dbReference>
<name>A0A841KUJ4_9FIRM</name>
<dbReference type="SUPFAM" id="SSF56954">
    <property type="entry name" value="Outer membrane efflux proteins (OEP)"/>
    <property type="match status" value="1"/>
</dbReference>
<dbReference type="RefSeq" id="WP_184311625.1">
    <property type="nucleotide sequence ID" value="NZ_JACHEN010000020.1"/>
</dbReference>
<keyword evidence="3" id="KW-0812">Transmembrane</keyword>
<reference evidence="7 8" key="1">
    <citation type="submission" date="2020-08" db="EMBL/GenBank/DDBJ databases">
        <title>Genomic Encyclopedia of Type Strains, Phase IV (KMG-IV): sequencing the most valuable type-strain genomes for metagenomic binning, comparative biology and taxonomic classification.</title>
        <authorList>
            <person name="Goeker M."/>
        </authorList>
    </citation>
    <scope>NUCLEOTIDE SEQUENCE [LARGE SCALE GENOMIC DNA]</scope>
    <source>
        <strain evidence="7 8">DSM 103526</strain>
    </source>
</reference>
<dbReference type="AlphaFoldDB" id="A0A841KUJ4"/>
<evidence type="ECO:0000256" key="5">
    <source>
        <dbReference type="ARBA" id="ARBA00023237"/>
    </source>
</evidence>
<comment type="subcellular location">
    <subcellularLocation>
        <location evidence="1">Cell outer membrane</location>
    </subcellularLocation>
</comment>
<dbReference type="GO" id="GO:1990281">
    <property type="term" value="C:efflux pump complex"/>
    <property type="evidence" value="ECO:0007669"/>
    <property type="project" value="TreeGrafter"/>
</dbReference>
<keyword evidence="8" id="KW-1185">Reference proteome</keyword>
<dbReference type="GO" id="GO:0015288">
    <property type="term" value="F:porin activity"/>
    <property type="evidence" value="ECO:0007669"/>
    <property type="project" value="TreeGrafter"/>
</dbReference>
<evidence type="ECO:0000256" key="2">
    <source>
        <dbReference type="ARBA" id="ARBA00022452"/>
    </source>
</evidence>
<dbReference type="PANTHER" id="PTHR30026:SF20">
    <property type="entry name" value="OUTER MEMBRANE PROTEIN TOLC"/>
    <property type="match status" value="1"/>
</dbReference>
<feature type="signal peptide" evidence="6">
    <location>
        <begin position="1"/>
        <end position="26"/>
    </location>
</feature>
<keyword evidence="2" id="KW-1134">Transmembrane beta strand</keyword>
<evidence type="ECO:0000313" key="8">
    <source>
        <dbReference type="Proteomes" id="UP000579281"/>
    </source>
</evidence>
<evidence type="ECO:0000256" key="3">
    <source>
        <dbReference type="ARBA" id="ARBA00022692"/>
    </source>
</evidence>
<accession>A0A841KUJ4</accession>
<dbReference type="GO" id="GO:0015562">
    <property type="term" value="F:efflux transmembrane transporter activity"/>
    <property type="evidence" value="ECO:0007669"/>
    <property type="project" value="InterPro"/>
</dbReference>
<evidence type="ECO:0000256" key="6">
    <source>
        <dbReference type="SAM" id="SignalP"/>
    </source>
</evidence>
<sequence length="474" mass="54023">MKYFKTIITVLIFSLLMTSLTIPAKAEEQVKIPAKAEEEMKDQVIELTIEDAVKIGLENSIQLKIVQNQIEISSVGKQRSREVGKDLDKAQDEVYDGISRLDRNDSQVRKLERLSSEELAAIGLTSQDVAEMRQQVDEGKRDLESGETKFDLALQKVNDRIGEKLGMESSYKIGTYGTQKMLDLMSEISYDVTQASYDIYRNQIALLIQKNYYDVLKAEKMLEVKAKAMERAKKQYEFAKDGYEEGMKAKDDFLLANIYYKGTQIEYTKAQGELNNALTELKKVMKIDFDTAVKLVDVLAEKVEKPDVKAGIEAGLRNRLEIKKALAERTLQIENVKNIIRNNYEEKDYQYKEAELLSDKSALNLQQTKLEVENSIRQSYETLISVGEMLKMSDEMIAHAKENLEIAEYKYQEGFGVDTSMLKKLDLEAAAGTMVEVLAAEENLAQIEEKIVEITYSYNLAKMKYFNDIGAKTF</sequence>
<dbReference type="Gene3D" id="1.20.1600.10">
    <property type="entry name" value="Outer membrane efflux proteins (OEP)"/>
    <property type="match status" value="2"/>
</dbReference>
<dbReference type="EMBL" id="JACHEN010000020">
    <property type="protein sequence ID" value="MBB6217111.1"/>
    <property type="molecule type" value="Genomic_DNA"/>
</dbReference>
<keyword evidence="4" id="KW-0472">Membrane</keyword>
<feature type="chain" id="PRO_5032436129" evidence="6">
    <location>
        <begin position="27"/>
        <end position="474"/>
    </location>
</feature>
<keyword evidence="5" id="KW-0998">Cell outer membrane</keyword>
<dbReference type="InterPro" id="IPR051906">
    <property type="entry name" value="TolC-like"/>
</dbReference>
<gene>
    <name evidence="7" type="ORF">HNQ80_003217</name>
</gene>
<evidence type="ECO:0000313" key="7">
    <source>
        <dbReference type="EMBL" id="MBB6217111.1"/>
    </source>
</evidence>
<evidence type="ECO:0000256" key="4">
    <source>
        <dbReference type="ARBA" id="ARBA00023136"/>
    </source>
</evidence>
<protein>
    <submittedName>
        <fullName evidence="7">Uncharacterized protein YjiS (DUF1127 family)</fullName>
    </submittedName>
</protein>
<comment type="caution">
    <text evidence="7">The sequence shown here is derived from an EMBL/GenBank/DDBJ whole genome shotgun (WGS) entry which is preliminary data.</text>
</comment>
<dbReference type="GO" id="GO:0009279">
    <property type="term" value="C:cell outer membrane"/>
    <property type="evidence" value="ECO:0007669"/>
    <property type="project" value="UniProtKB-SubCell"/>
</dbReference>